<comment type="caution">
    <text evidence="3">The sequence shown here is derived from an EMBL/GenBank/DDBJ whole genome shotgun (WGS) entry which is preliminary data.</text>
</comment>
<name>A0AAV6XYT0_9LAMI</name>
<proteinExistence type="predicted"/>
<feature type="coiled-coil region" evidence="1">
    <location>
        <begin position="64"/>
        <end position="91"/>
    </location>
</feature>
<organism evidence="3 4">
    <name type="scientific">Buddleja alternifolia</name>
    <dbReference type="NCBI Taxonomy" id="168488"/>
    <lineage>
        <taxon>Eukaryota</taxon>
        <taxon>Viridiplantae</taxon>
        <taxon>Streptophyta</taxon>
        <taxon>Embryophyta</taxon>
        <taxon>Tracheophyta</taxon>
        <taxon>Spermatophyta</taxon>
        <taxon>Magnoliopsida</taxon>
        <taxon>eudicotyledons</taxon>
        <taxon>Gunneridae</taxon>
        <taxon>Pentapetalae</taxon>
        <taxon>asterids</taxon>
        <taxon>lamiids</taxon>
        <taxon>Lamiales</taxon>
        <taxon>Scrophulariaceae</taxon>
        <taxon>Buddlejeae</taxon>
        <taxon>Buddleja</taxon>
    </lineage>
</organism>
<protein>
    <submittedName>
        <fullName evidence="3">Uncharacterized protein</fullName>
    </submittedName>
</protein>
<evidence type="ECO:0000313" key="4">
    <source>
        <dbReference type="Proteomes" id="UP000826271"/>
    </source>
</evidence>
<accession>A0AAV6XYT0</accession>
<keyword evidence="4" id="KW-1185">Reference proteome</keyword>
<feature type="region of interest" description="Disordered" evidence="2">
    <location>
        <begin position="1"/>
        <end position="41"/>
    </location>
</feature>
<sequence>MKYTFDGRFFPTTPPDTTESEDEDSDTRQKPNSRYSAPSQTANLRSSIGVITNTMLKLEHAELRTMKKREMARLEAENRRAELEFEMTRMMLQTQLQIASLVSQNSSTRKRKRFMQGWSFDSEHAPLQSDLTGSSFATIVSKGRDTLEKPIRNSVS</sequence>
<dbReference type="AlphaFoldDB" id="A0AAV6XYT0"/>
<gene>
    <name evidence="3" type="ORF">BUALT_Bualt03G0081500</name>
</gene>
<dbReference type="Proteomes" id="UP000826271">
    <property type="component" value="Unassembled WGS sequence"/>
</dbReference>
<evidence type="ECO:0000256" key="1">
    <source>
        <dbReference type="SAM" id="Coils"/>
    </source>
</evidence>
<dbReference type="EMBL" id="WHWC01000003">
    <property type="protein sequence ID" value="KAG8385786.1"/>
    <property type="molecule type" value="Genomic_DNA"/>
</dbReference>
<keyword evidence="1" id="KW-0175">Coiled coil</keyword>
<feature type="compositionally biased region" description="Polar residues" evidence="2">
    <location>
        <begin position="30"/>
        <end position="41"/>
    </location>
</feature>
<reference evidence="3" key="1">
    <citation type="submission" date="2019-10" db="EMBL/GenBank/DDBJ databases">
        <authorList>
            <person name="Zhang R."/>
            <person name="Pan Y."/>
            <person name="Wang J."/>
            <person name="Ma R."/>
            <person name="Yu S."/>
        </authorList>
    </citation>
    <scope>NUCLEOTIDE SEQUENCE</scope>
    <source>
        <strain evidence="3">LA-IB0</strain>
        <tissue evidence="3">Leaf</tissue>
    </source>
</reference>
<evidence type="ECO:0000256" key="2">
    <source>
        <dbReference type="SAM" id="MobiDB-lite"/>
    </source>
</evidence>
<evidence type="ECO:0000313" key="3">
    <source>
        <dbReference type="EMBL" id="KAG8385786.1"/>
    </source>
</evidence>